<protein>
    <submittedName>
        <fullName evidence="6">LysR family transcriptional regulator</fullName>
    </submittedName>
</protein>
<dbReference type="GO" id="GO:0043565">
    <property type="term" value="F:sequence-specific DNA binding"/>
    <property type="evidence" value="ECO:0007669"/>
    <property type="project" value="TreeGrafter"/>
</dbReference>
<name>A0A972NMU3_9BURK</name>
<gene>
    <name evidence="6" type="ORF">GNZ13_17950</name>
</gene>
<dbReference type="InterPro" id="IPR036388">
    <property type="entry name" value="WH-like_DNA-bd_sf"/>
</dbReference>
<evidence type="ECO:0000313" key="6">
    <source>
        <dbReference type="EMBL" id="NPT56418.1"/>
    </source>
</evidence>
<comment type="similarity">
    <text evidence="1">Belongs to the LysR transcriptional regulatory family.</text>
</comment>
<dbReference type="SUPFAM" id="SSF46785">
    <property type="entry name" value="Winged helix' DNA-binding domain"/>
    <property type="match status" value="1"/>
</dbReference>
<keyword evidence="7" id="KW-1185">Reference proteome</keyword>
<dbReference type="InterPro" id="IPR036390">
    <property type="entry name" value="WH_DNA-bd_sf"/>
</dbReference>
<dbReference type="SUPFAM" id="SSF53850">
    <property type="entry name" value="Periplasmic binding protein-like II"/>
    <property type="match status" value="1"/>
</dbReference>
<dbReference type="Pfam" id="PF03466">
    <property type="entry name" value="LysR_substrate"/>
    <property type="match status" value="1"/>
</dbReference>
<keyword evidence="2" id="KW-0805">Transcription regulation</keyword>
<dbReference type="InterPro" id="IPR058163">
    <property type="entry name" value="LysR-type_TF_proteobact-type"/>
</dbReference>
<dbReference type="PROSITE" id="PS50931">
    <property type="entry name" value="HTH_LYSR"/>
    <property type="match status" value="1"/>
</dbReference>
<keyword evidence="4" id="KW-0804">Transcription</keyword>
<dbReference type="RefSeq" id="WP_172166790.1">
    <property type="nucleotide sequence ID" value="NZ_WOEZ01000092.1"/>
</dbReference>
<dbReference type="InterPro" id="IPR000847">
    <property type="entry name" value="LysR_HTH_N"/>
</dbReference>
<sequence length="306" mass="33148">MVDLNDVALFINVVKAGSFAEAARRLGLPANTASRRVQALEQDLGARLMQRSTRRLVLTDAGQRLFSQSAAQIESVTQSAQEISEGNANPCGKVRVAAPADFFLILPIDRVNEFLMANPRVRLEFILSDNRADLLAEGIDVALRIGKGIEPNLVARQIGWISGGLVASPAYLDAHGMPKSPSDLSDHDCIAIPTNLSGYTTWRLEGPDGEHEVAVRGRFHVNSVQSQIYATLGGCGIALLPVATTLEHLEAGRLVRVLPEYGIHRVGVYFVFLDRRQLPRAVSAFIDFAMTKILDAKSIEPLASAG</sequence>
<keyword evidence="3" id="KW-0238">DNA-binding</keyword>
<evidence type="ECO:0000259" key="5">
    <source>
        <dbReference type="PROSITE" id="PS50931"/>
    </source>
</evidence>
<dbReference type="GO" id="GO:0003700">
    <property type="term" value="F:DNA-binding transcription factor activity"/>
    <property type="evidence" value="ECO:0007669"/>
    <property type="project" value="InterPro"/>
</dbReference>
<evidence type="ECO:0000256" key="1">
    <source>
        <dbReference type="ARBA" id="ARBA00009437"/>
    </source>
</evidence>
<dbReference type="CDD" id="cd08422">
    <property type="entry name" value="PBP2_CrgA_like"/>
    <property type="match status" value="1"/>
</dbReference>
<dbReference type="EMBL" id="WOEZ01000092">
    <property type="protein sequence ID" value="NPT56418.1"/>
    <property type="molecule type" value="Genomic_DNA"/>
</dbReference>
<evidence type="ECO:0000313" key="7">
    <source>
        <dbReference type="Proteomes" id="UP000655523"/>
    </source>
</evidence>
<dbReference type="Pfam" id="PF00126">
    <property type="entry name" value="HTH_1"/>
    <property type="match status" value="1"/>
</dbReference>
<organism evidence="6 7">
    <name type="scientific">Paraburkholderia elongata</name>
    <dbReference type="NCBI Taxonomy" id="2675747"/>
    <lineage>
        <taxon>Bacteria</taxon>
        <taxon>Pseudomonadati</taxon>
        <taxon>Pseudomonadota</taxon>
        <taxon>Betaproteobacteria</taxon>
        <taxon>Burkholderiales</taxon>
        <taxon>Burkholderiaceae</taxon>
        <taxon>Paraburkholderia</taxon>
    </lineage>
</organism>
<dbReference type="Gene3D" id="3.40.190.290">
    <property type="match status" value="1"/>
</dbReference>
<dbReference type="PANTHER" id="PTHR30537:SF5">
    <property type="entry name" value="HTH-TYPE TRANSCRIPTIONAL ACTIVATOR TTDR-RELATED"/>
    <property type="match status" value="1"/>
</dbReference>
<feature type="domain" description="HTH lysR-type" evidence="5">
    <location>
        <begin position="2"/>
        <end position="59"/>
    </location>
</feature>
<dbReference type="GO" id="GO:0006351">
    <property type="term" value="P:DNA-templated transcription"/>
    <property type="evidence" value="ECO:0007669"/>
    <property type="project" value="TreeGrafter"/>
</dbReference>
<evidence type="ECO:0000256" key="3">
    <source>
        <dbReference type="ARBA" id="ARBA00023125"/>
    </source>
</evidence>
<evidence type="ECO:0000256" key="2">
    <source>
        <dbReference type="ARBA" id="ARBA00023015"/>
    </source>
</evidence>
<dbReference type="Gene3D" id="1.10.10.10">
    <property type="entry name" value="Winged helix-like DNA-binding domain superfamily/Winged helix DNA-binding domain"/>
    <property type="match status" value="1"/>
</dbReference>
<evidence type="ECO:0000256" key="4">
    <source>
        <dbReference type="ARBA" id="ARBA00023163"/>
    </source>
</evidence>
<dbReference type="PANTHER" id="PTHR30537">
    <property type="entry name" value="HTH-TYPE TRANSCRIPTIONAL REGULATOR"/>
    <property type="match status" value="1"/>
</dbReference>
<dbReference type="FunFam" id="1.10.10.10:FF:000001">
    <property type="entry name" value="LysR family transcriptional regulator"/>
    <property type="match status" value="1"/>
</dbReference>
<reference evidence="6 7" key="1">
    <citation type="submission" date="2019-11" db="EMBL/GenBank/DDBJ databases">
        <title>Metabolism of dissolved organic matter in forest soils.</title>
        <authorList>
            <person name="Cyle K.T."/>
            <person name="Wilhelm R.C."/>
            <person name="Martinez C.E."/>
        </authorList>
    </citation>
    <scope>NUCLEOTIDE SEQUENCE [LARGE SCALE GENOMIC DNA]</scope>
    <source>
        <strain evidence="6 7">5N</strain>
    </source>
</reference>
<accession>A0A972NMU3</accession>
<dbReference type="InterPro" id="IPR005119">
    <property type="entry name" value="LysR_subst-bd"/>
</dbReference>
<dbReference type="AlphaFoldDB" id="A0A972NMU3"/>
<dbReference type="Proteomes" id="UP000655523">
    <property type="component" value="Unassembled WGS sequence"/>
</dbReference>
<comment type="caution">
    <text evidence="6">The sequence shown here is derived from an EMBL/GenBank/DDBJ whole genome shotgun (WGS) entry which is preliminary data.</text>
</comment>
<proteinExistence type="inferred from homology"/>